<keyword evidence="2" id="KW-1185">Reference proteome</keyword>
<dbReference type="EMBL" id="LT607409">
    <property type="protein sequence ID" value="SCE72331.1"/>
    <property type="molecule type" value="Genomic_DNA"/>
</dbReference>
<sequence length="270" mass="28532">MSTEYAFPAGGQALLARLLIDGSLAEELHADPDRFARRHGTDPELARRLAAVPLPGLRLTASITSRKRKARFTAAFPGSAALLRDTAAEETVLRPVLGRRSLSRPEDSLAVGSELAAAVATLPSTARIRLLREMVAFETLWYEARVGTGGVEPPPGPPALRPGVLLATFDRPIAEIQRSVVAGRAADSLPSGTTHYLLHATSRSGLVRTYRLPSRLADLLAACDGVRTTRAVAHRAGLDIETAERGLHGMVAKGFLGGLDVRGTGNGLAG</sequence>
<dbReference type="RefSeq" id="WP_088986458.1">
    <property type="nucleotide sequence ID" value="NZ_LT607409.1"/>
</dbReference>
<accession>A0A1C4UL23</accession>
<name>A0A1C4UL23_9ACTN</name>
<protein>
    <submittedName>
        <fullName evidence="1">Uncharacterized protein</fullName>
    </submittedName>
</protein>
<proteinExistence type="predicted"/>
<evidence type="ECO:0000313" key="2">
    <source>
        <dbReference type="Proteomes" id="UP000198224"/>
    </source>
</evidence>
<evidence type="ECO:0000313" key="1">
    <source>
        <dbReference type="EMBL" id="SCE72331.1"/>
    </source>
</evidence>
<reference evidence="2" key="1">
    <citation type="submission" date="2016-06" db="EMBL/GenBank/DDBJ databases">
        <authorList>
            <person name="Varghese N."/>
            <person name="Submissions Spin"/>
        </authorList>
    </citation>
    <scope>NUCLEOTIDE SEQUENCE [LARGE SCALE GENOMIC DNA]</scope>
    <source>
        <strain evidence="2">DSM 45160</strain>
    </source>
</reference>
<dbReference type="AlphaFoldDB" id="A0A1C4UL23"/>
<gene>
    <name evidence="1" type="ORF">GA0070612_0523</name>
</gene>
<organism evidence="1 2">
    <name type="scientific">Micromonospora chokoriensis</name>
    <dbReference type="NCBI Taxonomy" id="356851"/>
    <lineage>
        <taxon>Bacteria</taxon>
        <taxon>Bacillati</taxon>
        <taxon>Actinomycetota</taxon>
        <taxon>Actinomycetes</taxon>
        <taxon>Micromonosporales</taxon>
        <taxon>Micromonosporaceae</taxon>
        <taxon>Micromonospora</taxon>
    </lineage>
</organism>
<dbReference type="Proteomes" id="UP000198224">
    <property type="component" value="Chromosome I"/>
</dbReference>